<evidence type="ECO:0000313" key="1">
    <source>
        <dbReference type="EMBL" id="KAK3778346.1"/>
    </source>
</evidence>
<protein>
    <submittedName>
        <fullName evidence="1">Uncharacterized protein</fullName>
    </submittedName>
</protein>
<reference evidence="1" key="1">
    <citation type="journal article" date="2023" name="G3 (Bethesda)">
        <title>A reference genome for the long-term kleptoplast-retaining sea slug Elysia crispata morphotype clarki.</title>
        <authorList>
            <person name="Eastman K.E."/>
            <person name="Pendleton A.L."/>
            <person name="Shaikh M.A."/>
            <person name="Suttiyut T."/>
            <person name="Ogas R."/>
            <person name="Tomko P."/>
            <person name="Gavelis G."/>
            <person name="Widhalm J.R."/>
            <person name="Wisecaver J.H."/>
        </authorList>
    </citation>
    <scope>NUCLEOTIDE SEQUENCE</scope>
    <source>
        <strain evidence="1">ECLA1</strain>
    </source>
</reference>
<organism evidence="1 2">
    <name type="scientific">Elysia crispata</name>
    <name type="common">lettuce slug</name>
    <dbReference type="NCBI Taxonomy" id="231223"/>
    <lineage>
        <taxon>Eukaryota</taxon>
        <taxon>Metazoa</taxon>
        <taxon>Spiralia</taxon>
        <taxon>Lophotrochozoa</taxon>
        <taxon>Mollusca</taxon>
        <taxon>Gastropoda</taxon>
        <taxon>Heterobranchia</taxon>
        <taxon>Euthyneura</taxon>
        <taxon>Panpulmonata</taxon>
        <taxon>Sacoglossa</taxon>
        <taxon>Placobranchoidea</taxon>
        <taxon>Plakobranchidae</taxon>
        <taxon>Elysia</taxon>
    </lineage>
</organism>
<dbReference type="AlphaFoldDB" id="A0AAE1A0M3"/>
<dbReference type="EMBL" id="JAWDGP010002977">
    <property type="protein sequence ID" value="KAK3778346.1"/>
    <property type="molecule type" value="Genomic_DNA"/>
</dbReference>
<sequence length="93" mass="10206">MVRECLKQTEVVLQGENIGVLTSNSTVTLRVTEQLLCFVAVVCGVNQGQVRAERLRCPPHLRYSNKYNTGLEILLVGDGPSVSANLHLGNLRD</sequence>
<dbReference type="Proteomes" id="UP001283361">
    <property type="component" value="Unassembled WGS sequence"/>
</dbReference>
<comment type="caution">
    <text evidence="1">The sequence shown here is derived from an EMBL/GenBank/DDBJ whole genome shotgun (WGS) entry which is preliminary data.</text>
</comment>
<accession>A0AAE1A0M3</accession>
<proteinExistence type="predicted"/>
<evidence type="ECO:0000313" key="2">
    <source>
        <dbReference type="Proteomes" id="UP001283361"/>
    </source>
</evidence>
<gene>
    <name evidence="1" type="ORF">RRG08_016810</name>
</gene>
<name>A0AAE1A0M3_9GAST</name>
<keyword evidence="2" id="KW-1185">Reference proteome</keyword>